<evidence type="ECO:0000256" key="3">
    <source>
        <dbReference type="ARBA" id="ARBA00023004"/>
    </source>
</evidence>
<evidence type="ECO:0000256" key="4">
    <source>
        <dbReference type="PROSITE-ProRule" id="PRU00433"/>
    </source>
</evidence>
<sequence length="143" mass="14987">MTWKLLSGRSDARLGNRARVVAALCSVVAFSALVACGTDEPTVNPNLSPAGQRGDAIATDRGCKACHGGNGEGGVAPKWIGLYNSEVTLSDGSTVIADEEYLRRAIDDPTAQTVKGAAVVMPRVDLADKEIDDLIAYIKDLAK</sequence>
<dbReference type="GO" id="GO:0046872">
    <property type="term" value="F:metal ion binding"/>
    <property type="evidence" value="ECO:0007669"/>
    <property type="project" value="UniProtKB-KW"/>
</dbReference>
<dbReference type="Gene3D" id="1.10.760.10">
    <property type="entry name" value="Cytochrome c-like domain"/>
    <property type="match status" value="1"/>
</dbReference>
<feature type="domain" description="Cytochrome c" evidence="5">
    <location>
        <begin position="49"/>
        <end position="142"/>
    </location>
</feature>
<reference evidence="6" key="1">
    <citation type="submission" date="2012-09" db="EMBL/GenBank/DDBJ databases">
        <title>Metagenomic Characterization of a Microbial Community in Wastewater Detects High Levels of Antibiotic Resistance.</title>
        <authorList>
            <person name="Abrams M."/>
            <person name="Caldwell A."/>
            <person name="Vandaei E."/>
            <person name="Lee W."/>
            <person name="Perrott J."/>
            <person name="Khan S.Y."/>
            <person name="Ta J."/>
            <person name="Romero D."/>
            <person name="Nguyen V."/>
            <person name="Pourmand N."/>
            <person name="Ouverney C.C."/>
        </authorList>
    </citation>
    <scope>NUCLEOTIDE SEQUENCE</scope>
</reference>
<proteinExistence type="predicted"/>
<dbReference type="EC" id="1.9.3.1" evidence="6"/>
<accession>L7VZ93</accession>
<keyword evidence="1 4" id="KW-0349">Heme</keyword>
<name>L7VZ93_9BACT</name>
<dbReference type="AlphaFoldDB" id="L7VZ93"/>
<dbReference type="Pfam" id="PF00034">
    <property type="entry name" value="Cytochrom_C"/>
    <property type="match status" value="1"/>
</dbReference>
<dbReference type="PROSITE" id="PS51007">
    <property type="entry name" value="CYTC"/>
    <property type="match status" value="1"/>
</dbReference>
<evidence type="ECO:0000259" key="5">
    <source>
        <dbReference type="PROSITE" id="PS51007"/>
    </source>
</evidence>
<dbReference type="InterPro" id="IPR009056">
    <property type="entry name" value="Cyt_c-like_dom"/>
</dbReference>
<dbReference type="GO" id="GO:0020037">
    <property type="term" value="F:heme binding"/>
    <property type="evidence" value="ECO:0007669"/>
    <property type="project" value="InterPro"/>
</dbReference>
<dbReference type="GO" id="GO:0009055">
    <property type="term" value="F:electron transfer activity"/>
    <property type="evidence" value="ECO:0007669"/>
    <property type="project" value="InterPro"/>
</dbReference>
<evidence type="ECO:0000313" key="6">
    <source>
        <dbReference type="EMBL" id="AGC72373.1"/>
    </source>
</evidence>
<dbReference type="GO" id="GO:0016491">
    <property type="term" value="F:oxidoreductase activity"/>
    <property type="evidence" value="ECO:0007669"/>
    <property type="project" value="UniProtKB-KW"/>
</dbReference>
<keyword evidence="6" id="KW-0560">Oxidoreductase</keyword>
<dbReference type="InterPro" id="IPR036909">
    <property type="entry name" value="Cyt_c-like_dom_sf"/>
</dbReference>
<organism evidence="6">
    <name type="scientific">uncultured bacterium A1Q1_fos_15</name>
    <dbReference type="NCBI Taxonomy" id="1256548"/>
    <lineage>
        <taxon>Bacteria</taxon>
        <taxon>environmental samples</taxon>
    </lineage>
</organism>
<keyword evidence="3 4" id="KW-0408">Iron</keyword>
<evidence type="ECO:0000256" key="2">
    <source>
        <dbReference type="ARBA" id="ARBA00022723"/>
    </source>
</evidence>
<dbReference type="SUPFAM" id="SSF46626">
    <property type="entry name" value="Cytochrome c"/>
    <property type="match status" value="1"/>
</dbReference>
<protein>
    <submittedName>
        <fullName evidence="6">Alternative cytochrome c oxidase polypeptide CoxM</fullName>
        <ecNumber evidence="6">1.9.3.1</ecNumber>
    </submittedName>
</protein>
<dbReference type="EMBL" id="JX649900">
    <property type="protein sequence ID" value="AGC72373.1"/>
    <property type="molecule type" value="Genomic_DNA"/>
</dbReference>
<keyword evidence="2 4" id="KW-0479">Metal-binding</keyword>
<evidence type="ECO:0000256" key="1">
    <source>
        <dbReference type="ARBA" id="ARBA00022617"/>
    </source>
</evidence>